<dbReference type="RefSeq" id="XP_002671291.1">
    <property type="nucleotide sequence ID" value="XM_002671245.1"/>
</dbReference>
<dbReference type="PANTHER" id="PTHR13976">
    <property type="entry name" value="HETEROGENEOUS NUCLEAR RIBONUCLEOPROTEIN-RELATED"/>
    <property type="match status" value="1"/>
</dbReference>
<dbReference type="VEuPathDB" id="AmoebaDB:NAEGRDRAFT_81544"/>
<dbReference type="GO" id="GO:0003723">
    <property type="term" value="F:RNA binding"/>
    <property type="evidence" value="ECO:0007669"/>
    <property type="project" value="UniProtKB-UniRule"/>
</dbReference>
<dbReference type="Gene3D" id="3.30.70.330">
    <property type="match status" value="4"/>
</dbReference>
<name>D2VX27_NAEGR</name>
<evidence type="ECO:0000256" key="4">
    <source>
        <dbReference type="SAM" id="Coils"/>
    </source>
</evidence>
<dbReference type="PROSITE" id="PS50102">
    <property type="entry name" value="RRM"/>
    <property type="match status" value="2"/>
</dbReference>
<gene>
    <name evidence="7" type="ORF">NAEGRDRAFT_81544</name>
</gene>
<reference evidence="7 8" key="1">
    <citation type="journal article" date="2010" name="Cell">
        <title>The genome of Naegleria gruberi illuminates early eukaryotic versatility.</title>
        <authorList>
            <person name="Fritz-Laylin L.K."/>
            <person name="Prochnik S.E."/>
            <person name="Ginger M.L."/>
            <person name="Dacks J.B."/>
            <person name="Carpenter M.L."/>
            <person name="Field M.C."/>
            <person name="Kuo A."/>
            <person name="Paredez A."/>
            <person name="Chapman J."/>
            <person name="Pham J."/>
            <person name="Shu S."/>
            <person name="Neupane R."/>
            <person name="Cipriano M."/>
            <person name="Mancuso J."/>
            <person name="Tu H."/>
            <person name="Salamov A."/>
            <person name="Lindquist E."/>
            <person name="Shapiro H."/>
            <person name="Lucas S."/>
            <person name="Grigoriev I.V."/>
            <person name="Cande W.Z."/>
            <person name="Fulton C."/>
            <person name="Rokhsar D.S."/>
            <person name="Dawson S.C."/>
        </authorList>
    </citation>
    <scope>NUCLEOTIDE SEQUENCE [LARGE SCALE GENOMIC DNA]</scope>
    <source>
        <strain evidence="7 8">NEG-M</strain>
    </source>
</reference>
<keyword evidence="1" id="KW-0677">Repeat</keyword>
<protein>
    <submittedName>
        <fullName evidence="7">Predicted protein</fullName>
    </submittedName>
</protein>
<dbReference type="CDD" id="cd12254">
    <property type="entry name" value="RRM_hnRNPH_ESRPs_RBM12_like"/>
    <property type="match status" value="3"/>
</dbReference>
<dbReference type="Pfam" id="PF00076">
    <property type="entry name" value="RRM_1"/>
    <property type="match status" value="3"/>
</dbReference>
<evidence type="ECO:0000256" key="1">
    <source>
        <dbReference type="ARBA" id="ARBA00022737"/>
    </source>
</evidence>
<accession>D2VX27</accession>
<feature type="domain" description="RRM" evidence="6">
    <location>
        <begin position="585"/>
        <end position="664"/>
    </location>
</feature>
<dbReference type="SMART" id="SM00360">
    <property type="entry name" value="RRM"/>
    <property type="match status" value="4"/>
</dbReference>
<feature type="compositionally biased region" description="Polar residues" evidence="5">
    <location>
        <begin position="503"/>
        <end position="518"/>
    </location>
</feature>
<dbReference type="AlphaFoldDB" id="D2VX27"/>
<feature type="coiled-coil region" evidence="4">
    <location>
        <begin position="234"/>
        <end position="261"/>
    </location>
</feature>
<evidence type="ECO:0000256" key="2">
    <source>
        <dbReference type="ARBA" id="ARBA00022884"/>
    </source>
</evidence>
<feature type="region of interest" description="Disordered" evidence="5">
    <location>
        <begin position="490"/>
        <end position="519"/>
    </location>
</feature>
<dbReference type="STRING" id="5762.D2VX27"/>
<proteinExistence type="predicted"/>
<dbReference type="GeneID" id="8853926"/>
<dbReference type="KEGG" id="ngr:NAEGRDRAFT_81544"/>
<dbReference type="InterPro" id="IPR012677">
    <property type="entry name" value="Nucleotide-bd_a/b_plait_sf"/>
</dbReference>
<feature type="region of interest" description="Disordered" evidence="5">
    <location>
        <begin position="1"/>
        <end position="38"/>
    </location>
</feature>
<evidence type="ECO:0000313" key="8">
    <source>
        <dbReference type="Proteomes" id="UP000006671"/>
    </source>
</evidence>
<keyword evidence="8" id="KW-1185">Reference proteome</keyword>
<feature type="compositionally biased region" description="Acidic residues" evidence="5">
    <location>
        <begin position="490"/>
        <end position="502"/>
    </location>
</feature>
<organism evidence="8">
    <name type="scientific">Naegleria gruberi</name>
    <name type="common">Amoeba</name>
    <dbReference type="NCBI Taxonomy" id="5762"/>
    <lineage>
        <taxon>Eukaryota</taxon>
        <taxon>Discoba</taxon>
        <taxon>Heterolobosea</taxon>
        <taxon>Tetramitia</taxon>
        <taxon>Eutetramitia</taxon>
        <taxon>Vahlkampfiidae</taxon>
        <taxon>Naegleria</taxon>
    </lineage>
</organism>
<dbReference type="OrthoDB" id="431068at2759"/>
<keyword evidence="4" id="KW-0175">Coiled coil</keyword>
<evidence type="ECO:0000256" key="3">
    <source>
        <dbReference type="PROSITE-ProRule" id="PRU00176"/>
    </source>
</evidence>
<dbReference type="InterPro" id="IPR050666">
    <property type="entry name" value="ESRP"/>
</dbReference>
<dbReference type="InterPro" id="IPR035979">
    <property type="entry name" value="RBD_domain_sf"/>
</dbReference>
<evidence type="ECO:0000313" key="7">
    <source>
        <dbReference type="EMBL" id="EFC38547.1"/>
    </source>
</evidence>
<evidence type="ECO:0000256" key="5">
    <source>
        <dbReference type="SAM" id="MobiDB-lite"/>
    </source>
</evidence>
<dbReference type="InterPro" id="IPR000504">
    <property type="entry name" value="RRM_dom"/>
</dbReference>
<dbReference type="EMBL" id="GG738906">
    <property type="protein sequence ID" value="EFC38547.1"/>
    <property type="molecule type" value="Genomic_DNA"/>
</dbReference>
<keyword evidence="2 3" id="KW-0694">RNA-binding</keyword>
<dbReference type="SUPFAM" id="SSF54928">
    <property type="entry name" value="RNA-binding domain, RBD"/>
    <property type="match status" value="3"/>
</dbReference>
<dbReference type="InParanoid" id="D2VX27"/>
<dbReference type="eggNOG" id="KOG4211">
    <property type="taxonomic scope" value="Eukaryota"/>
</dbReference>
<sequence length="666" mass="77114">MAQSVDTQQDSSDNTPTNNCSTSTANNQQTEQDGQHSIQNSISECLKKPLSIHSPSFEPPLHVLQQTIRQERVLFQQVNSPLTDEFKTCVVRLRGLPWTSTVQDIAEFFSEFKLAKKEQSKDDTDLSSSEIQPTIEQPSTCIVDSSSPSQLTYAAIVSMGVSSNEQITDIEQVIQQPIKQYKISVDTAKDMDIILMLNYFGKSTGEAYVRFESEEELEKARKTMDKKNLGSRYIEIFKSTIEEMEHSRRVLERNLKNLNNSKILKMRNVPFSATEDEIETFFSGLTIATVQSRNQAEQSNETRRRKVYFVLNPMNGKRTGEVFVEFTCHDQMLQAAKRNKEKIRNRYIELFHSSISELRASQYYIQQQQQQNYFPYQHITRPRISGVQNRKSNFIVKIEGLPTSFEENEIAELFNGLSLSEAGIHLIFGEDECSTGEAFVEFVNEESFAKALEQNDTTISSVDENNVEQQNTIKVIASDRAEMLSVCGIEEEEEEQDEEEEPSNNTTLETTLDQTNHNDYSKRRFNYNNNFAYPMVYYVPSYTPYYVNPYFQQQGQSFRNNLDPNTDSTIVKQPFKYKLFEHPERTLKMRGLPFSSTEKEIAEFFAGYDFEEDSIRFKMDFKRNRQTGICYIRFRTKTEAERAANERNRCNIGDRYIELFTITPKT</sequence>
<feature type="domain" description="RRM" evidence="6">
    <location>
        <begin position="394"/>
        <end position="480"/>
    </location>
</feature>
<dbReference type="Proteomes" id="UP000006671">
    <property type="component" value="Unassembled WGS sequence"/>
</dbReference>
<evidence type="ECO:0000259" key="6">
    <source>
        <dbReference type="PROSITE" id="PS50102"/>
    </source>
</evidence>